<evidence type="ECO:0000256" key="6">
    <source>
        <dbReference type="ARBA" id="ARBA00022679"/>
    </source>
</evidence>
<dbReference type="NCBIfam" id="TIGR01697">
    <property type="entry name" value="PNPH-PUNA-XAPA"/>
    <property type="match status" value="1"/>
</dbReference>
<dbReference type="InterPro" id="IPR035994">
    <property type="entry name" value="Nucleoside_phosphorylase_sf"/>
</dbReference>
<dbReference type="GO" id="GO:0047975">
    <property type="term" value="F:guanosine phosphorylase activity"/>
    <property type="evidence" value="ECO:0007669"/>
    <property type="project" value="RHEA"/>
</dbReference>
<dbReference type="PIRSF" id="PIRSF000477">
    <property type="entry name" value="PurNPase"/>
    <property type="match status" value="1"/>
</dbReference>
<dbReference type="NCBIfam" id="NF006054">
    <property type="entry name" value="PRK08202.1"/>
    <property type="match status" value="1"/>
</dbReference>
<keyword evidence="6 11" id="KW-0808">Transferase</keyword>
<evidence type="ECO:0000256" key="5">
    <source>
        <dbReference type="ARBA" id="ARBA00022676"/>
    </source>
</evidence>
<accession>A0A4S2MKQ6</accession>
<evidence type="ECO:0000256" key="11">
    <source>
        <dbReference type="PIRNR" id="PIRNR000477"/>
    </source>
</evidence>
<dbReference type="GO" id="GO:0004731">
    <property type="term" value="F:purine-nucleoside phosphorylase activity"/>
    <property type="evidence" value="ECO:0007669"/>
    <property type="project" value="UniProtKB-EC"/>
</dbReference>
<dbReference type="AlphaFoldDB" id="A0A4S2MKQ6"/>
<dbReference type="Pfam" id="PF01048">
    <property type="entry name" value="PNP_UDP_1"/>
    <property type="match status" value="1"/>
</dbReference>
<evidence type="ECO:0000256" key="8">
    <source>
        <dbReference type="ARBA" id="ARBA00023929"/>
    </source>
</evidence>
<sequence length="281" mass="30434">MEAASFQNIQKIADHIQKLVKLKPSVGIIAGSGLGVLATVVEPKRTIAYKDIPGFPQTTVAGHDGNLVFGTTAEKTVVIMQGRFHQYEGFSAEQIVLPIRVLKLLGVETLLISNAAGGLSENLKLGDFVILTDHISLAGLTTDNVLVGPNDERFGPRFPDTADAYCPQLRRIMQTVAGDLGLADRVHTGVYFHTMGPSYGTKAENRMLLRLGGNVVGMSTVPEVIVARHCGIRVFAISVVTDMCNPDVRTCEPTTHENVLDAAKSSVTDLIRLFLELIRRM</sequence>
<dbReference type="InterPro" id="IPR011268">
    <property type="entry name" value="Purine_phosphorylase"/>
</dbReference>
<evidence type="ECO:0000256" key="7">
    <source>
        <dbReference type="ARBA" id="ARBA00023918"/>
    </source>
</evidence>
<dbReference type="SUPFAM" id="SSF53167">
    <property type="entry name" value="Purine and uridine phosphorylases"/>
    <property type="match status" value="1"/>
</dbReference>
<dbReference type="EC" id="2.4.2.1" evidence="3 11"/>
<dbReference type="Gene3D" id="3.40.50.1580">
    <property type="entry name" value="Nucleoside phosphorylase domain"/>
    <property type="match status" value="1"/>
</dbReference>
<feature type="domain" description="Nucleoside phosphorylase" evidence="12">
    <location>
        <begin position="26"/>
        <end position="279"/>
    </location>
</feature>
<evidence type="ECO:0000313" key="14">
    <source>
        <dbReference type="Proteomes" id="UP000308267"/>
    </source>
</evidence>
<evidence type="ECO:0000256" key="3">
    <source>
        <dbReference type="ARBA" id="ARBA00011886"/>
    </source>
</evidence>
<comment type="catalytic activity">
    <reaction evidence="7">
        <text>inosine + phosphate = alpha-D-ribose 1-phosphate + hypoxanthine</text>
        <dbReference type="Rhea" id="RHEA:27646"/>
        <dbReference type="ChEBI" id="CHEBI:17368"/>
        <dbReference type="ChEBI" id="CHEBI:17596"/>
        <dbReference type="ChEBI" id="CHEBI:43474"/>
        <dbReference type="ChEBI" id="CHEBI:57720"/>
        <dbReference type="EC" id="2.4.2.1"/>
    </reaction>
</comment>
<comment type="caution">
    <text evidence="13">The sequence shown here is derived from an EMBL/GenBank/DDBJ whole genome shotgun (WGS) entry which is preliminary data.</text>
</comment>
<dbReference type="InterPro" id="IPR000845">
    <property type="entry name" value="Nucleoside_phosphorylase_d"/>
</dbReference>
<dbReference type="STRING" id="147828.A0A4S2MKQ6"/>
<keyword evidence="5 11" id="KW-0328">Glycosyltransferase</keyword>
<dbReference type="EMBL" id="SJOL01001034">
    <property type="protein sequence ID" value="TGZ75158.1"/>
    <property type="molecule type" value="Genomic_DNA"/>
</dbReference>
<dbReference type="UniPathway" id="UPA00606"/>
<gene>
    <name evidence="13" type="ORF">CRM22_000549</name>
</gene>
<dbReference type="FunFam" id="3.40.50.1580:FF:000004">
    <property type="entry name" value="Purine nucleoside phosphorylase"/>
    <property type="match status" value="1"/>
</dbReference>
<dbReference type="NCBIfam" id="TIGR01700">
    <property type="entry name" value="PNPH"/>
    <property type="match status" value="1"/>
</dbReference>
<evidence type="ECO:0000256" key="1">
    <source>
        <dbReference type="ARBA" id="ARBA00005058"/>
    </source>
</evidence>
<proteinExistence type="inferred from homology"/>
<comment type="catalytic activity">
    <reaction evidence="10">
        <text>guanosine + phosphate = alpha-D-ribose 1-phosphate + guanine</text>
        <dbReference type="Rhea" id="RHEA:13233"/>
        <dbReference type="ChEBI" id="CHEBI:16235"/>
        <dbReference type="ChEBI" id="CHEBI:16750"/>
        <dbReference type="ChEBI" id="CHEBI:43474"/>
        <dbReference type="ChEBI" id="CHEBI:57720"/>
        <dbReference type="EC" id="2.4.2.1"/>
    </reaction>
</comment>
<dbReference type="PANTHER" id="PTHR11904">
    <property type="entry name" value="METHYLTHIOADENOSINE/PURINE NUCLEOSIDE PHOSPHORYLASE"/>
    <property type="match status" value="1"/>
</dbReference>
<comment type="pathway">
    <text evidence="1 11">Purine metabolism; purine nucleoside salvage.</text>
</comment>
<organism evidence="13 14">
    <name type="scientific">Opisthorchis felineus</name>
    <dbReference type="NCBI Taxonomy" id="147828"/>
    <lineage>
        <taxon>Eukaryota</taxon>
        <taxon>Metazoa</taxon>
        <taxon>Spiralia</taxon>
        <taxon>Lophotrochozoa</taxon>
        <taxon>Platyhelminthes</taxon>
        <taxon>Trematoda</taxon>
        <taxon>Digenea</taxon>
        <taxon>Opisthorchiida</taxon>
        <taxon>Opisthorchiata</taxon>
        <taxon>Opisthorchiidae</taxon>
        <taxon>Opisthorchis</taxon>
    </lineage>
</organism>
<dbReference type="OrthoDB" id="10261782at2759"/>
<comment type="catalytic activity">
    <reaction evidence="9">
        <text>2'-deoxyinosine + phosphate = 2-deoxy-alpha-D-ribose 1-phosphate + hypoxanthine</text>
        <dbReference type="Rhea" id="RHEA:27750"/>
        <dbReference type="ChEBI" id="CHEBI:17368"/>
        <dbReference type="ChEBI" id="CHEBI:28997"/>
        <dbReference type="ChEBI" id="CHEBI:43474"/>
        <dbReference type="ChEBI" id="CHEBI:57259"/>
        <dbReference type="EC" id="2.4.2.1"/>
    </reaction>
</comment>
<evidence type="ECO:0000256" key="4">
    <source>
        <dbReference type="ARBA" id="ARBA00013834"/>
    </source>
</evidence>
<dbReference type="GO" id="GO:0005737">
    <property type="term" value="C:cytoplasm"/>
    <property type="evidence" value="ECO:0007669"/>
    <property type="project" value="TreeGrafter"/>
</dbReference>
<evidence type="ECO:0000256" key="10">
    <source>
        <dbReference type="ARBA" id="ARBA00023970"/>
    </source>
</evidence>
<name>A0A4S2MKQ6_OPIFE</name>
<dbReference type="CDD" id="cd09009">
    <property type="entry name" value="PNP-EcPNPII_like"/>
    <property type="match status" value="1"/>
</dbReference>
<comment type="similarity">
    <text evidence="2 11">Belongs to the PNP/MTAP phosphorylase family.</text>
</comment>
<reference evidence="13 14" key="1">
    <citation type="journal article" date="2019" name="BMC Genomics">
        <title>New insights from Opisthorchis felineus genome: update on genomics of the epidemiologically important liver flukes.</title>
        <authorList>
            <person name="Ershov N.I."/>
            <person name="Mordvinov V.A."/>
            <person name="Prokhortchouk E.B."/>
            <person name="Pakharukova M.Y."/>
            <person name="Gunbin K.V."/>
            <person name="Ustyantsev K."/>
            <person name="Genaev M.A."/>
            <person name="Blinov A.G."/>
            <person name="Mazur A."/>
            <person name="Boulygina E."/>
            <person name="Tsygankova S."/>
            <person name="Khrameeva E."/>
            <person name="Chekanov N."/>
            <person name="Fan G."/>
            <person name="Xiao A."/>
            <person name="Zhang H."/>
            <person name="Xu X."/>
            <person name="Yang H."/>
            <person name="Solovyev V."/>
            <person name="Lee S.M."/>
            <person name="Liu X."/>
            <person name="Afonnikov D.A."/>
            <person name="Skryabin K.G."/>
        </authorList>
    </citation>
    <scope>NUCLEOTIDE SEQUENCE [LARGE SCALE GENOMIC DNA]</scope>
    <source>
        <strain evidence="13">AK-0245</strain>
        <tissue evidence="13">Whole organism</tissue>
    </source>
</reference>
<dbReference type="GO" id="GO:0009116">
    <property type="term" value="P:nucleoside metabolic process"/>
    <property type="evidence" value="ECO:0007669"/>
    <property type="project" value="InterPro"/>
</dbReference>
<dbReference type="InterPro" id="IPR011270">
    <property type="entry name" value="Pur_Nuc_Pase_Ino/Guo-sp"/>
</dbReference>
<dbReference type="PANTHER" id="PTHR11904:SF9">
    <property type="entry name" value="PURINE NUCLEOSIDE PHOSPHORYLASE-RELATED"/>
    <property type="match status" value="1"/>
</dbReference>
<comment type="function">
    <text evidence="11">The purine nucleoside phosphorylases catalyze the phosphorolytic breakdown of the N-glycosidic bond in the beta-(deoxy)ribonucleoside molecules, with the formation of the corresponding free purine bases and pentose-1-phosphate.</text>
</comment>
<keyword evidence="14" id="KW-1185">Reference proteome</keyword>
<evidence type="ECO:0000313" key="13">
    <source>
        <dbReference type="EMBL" id="TGZ75158.1"/>
    </source>
</evidence>
<protein>
    <recommendedName>
        <fullName evidence="4 11">Purine nucleoside phosphorylase</fullName>
        <ecNumber evidence="3 11">2.4.2.1</ecNumber>
    </recommendedName>
    <alternativeName>
        <fullName evidence="11">Inosine-guanosine phosphorylase</fullName>
    </alternativeName>
</protein>
<evidence type="ECO:0000259" key="12">
    <source>
        <dbReference type="Pfam" id="PF01048"/>
    </source>
</evidence>
<evidence type="ECO:0000256" key="2">
    <source>
        <dbReference type="ARBA" id="ARBA00006751"/>
    </source>
</evidence>
<evidence type="ECO:0000256" key="9">
    <source>
        <dbReference type="ARBA" id="ARBA00023950"/>
    </source>
</evidence>
<comment type="catalytic activity">
    <reaction evidence="8">
        <text>2'-deoxyguanosine + phosphate = 2-deoxy-alpha-D-ribose 1-phosphate + guanine</text>
        <dbReference type="Rhea" id="RHEA:27738"/>
        <dbReference type="ChEBI" id="CHEBI:16235"/>
        <dbReference type="ChEBI" id="CHEBI:17172"/>
        <dbReference type="ChEBI" id="CHEBI:43474"/>
        <dbReference type="ChEBI" id="CHEBI:57259"/>
        <dbReference type="EC" id="2.4.2.1"/>
    </reaction>
</comment>
<dbReference type="Proteomes" id="UP000308267">
    <property type="component" value="Unassembled WGS sequence"/>
</dbReference>